<sequence length="663" mass="77287">MEDEEGIGEGLIPWSIPVTASSPNANSSLVPKELENDDEHWEYEIGQKPRKPNEEEDEEEELEDRYELEIEQSVAVFVDEEFIGRNTIPESENEDEYEFYPRDRKRKRSEDKLDVGTSFFSGLEFKEAVLQYALRKGQNIEQNRWDKTKLSFKCAMKGKCKWRVYCAYDEPTQKWLVKTRYKYHSCTPNGKCKMLISPVIARLFLDKLREDGNLMPEKIQEIIKEKWKLIASRNQCQRGRTLALKWLHKEYAYQFAHLRGYVSEIEKTNPGTSVVLETIPNAAGEDMFDRFYVCFEKLRTLWSGTCRPIIGLDGTFLKEEVKGILLTAIGHDGNNQIYPFAWALVQGETSDTWLWFIKQLKRDLKLGDGEKFVLLSDSSKGLISAIEYELPKAEHRRFVKHIVENLKNKHKKKDLLKLMVWNLAWSYNTTQFEEQLMKMQDYSMSLYDDVMKLEPKKWSLPYFRLGSCCEDVDNNATESFNATIVGARAKAVVPMLETIRRQAMVRIAKRRKKSLRRQQRFTKYVVKMLEEEKEDADKCITTPGTHGVFDVRLSGQTYDVNTNRMTCTCGKWQITGIRCEHAYGAMIDVGLNVDDYVSEFFSTNLWQQTYGESISTVRGPRFWMKKDKYKLVVEAPEPALPGIRKQFFVGKGVSNKSRLRRKM</sequence>
<dbReference type="RefSeq" id="XP_018448497.1">
    <property type="nucleotide sequence ID" value="XM_018592995.1"/>
</dbReference>
<keyword evidence="3" id="KW-0862">Zinc</keyword>
<evidence type="ECO:0000313" key="8">
    <source>
        <dbReference type="RefSeq" id="XP_018448497.1"/>
    </source>
</evidence>
<reference evidence="8" key="2">
    <citation type="submission" date="2025-08" db="UniProtKB">
        <authorList>
            <consortium name="RefSeq"/>
        </authorList>
    </citation>
    <scope>IDENTIFICATION</scope>
    <source>
        <tissue evidence="8">Leaf</tissue>
    </source>
</reference>
<dbReference type="InterPro" id="IPR018289">
    <property type="entry name" value="MULE_transposase_dom"/>
</dbReference>
<dbReference type="GeneID" id="108819996"/>
<feature type="compositionally biased region" description="Polar residues" evidence="5">
    <location>
        <begin position="18"/>
        <end position="29"/>
    </location>
</feature>
<keyword evidence="1" id="KW-0479">Metal-binding</keyword>
<feature type="region of interest" description="Disordered" evidence="5">
    <location>
        <begin position="1"/>
        <end position="65"/>
    </location>
</feature>
<dbReference type="PANTHER" id="PTHR31973">
    <property type="entry name" value="POLYPROTEIN, PUTATIVE-RELATED"/>
    <property type="match status" value="1"/>
</dbReference>
<dbReference type="Proteomes" id="UP000504610">
    <property type="component" value="Chromosome 8"/>
</dbReference>
<gene>
    <name evidence="8" type="primary">LOC108819996</name>
</gene>
<reference evidence="7" key="1">
    <citation type="journal article" date="2019" name="Database">
        <title>The radish genome database (RadishGD): an integrated information resource for radish genomics.</title>
        <authorList>
            <person name="Yu H.J."/>
            <person name="Baek S."/>
            <person name="Lee Y.J."/>
            <person name="Cho A."/>
            <person name="Mun J.H."/>
        </authorList>
    </citation>
    <scope>NUCLEOTIDE SEQUENCE [LARGE SCALE GENOMIC DNA]</scope>
    <source>
        <strain evidence="7">cv. WK10039</strain>
    </source>
</reference>
<organism evidence="7 8">
    <name type="scientific">Raphanus sativus</name>
    <name type="common">Radish</name>
    <name type="synonym">Raphanus raphanistrum var. sativus</name>
    <dbReference type="NCBI Taxonomy" id="3726"/>
    <lineage>
        <taxon>Eukaryota</taxon>
        <taxon>Viridiplantae</taxon>
        <taxon>Streptophyta</taxon>
        <taxon>Embryophyta</taxon>
        <taxon>Tracheophyta</taxon>
        <taxon>Spermatophyta</taxon>
        <taxon>Magnoliopsida</taxon>
        <taxon>eudicotyledons</taxon>
        <taxon>Gunneridae</taxon>
        <taxon>Pentapetalae</taxon>
        <taxon>rosids</taxon>
        <taxon>malvids</taxon>
        <taxon>Brassicales</taxon>
        <taxon>Brassicaceae</taxon>
        <taxon>Brassiceae</taxon>
        <taxon>Raphanus</taxon>
    </lineage>
</organism>
<evidence type="ECO:0000256" key="3">
    <source>
        <dbReference type="ARBA" id="ARBA00022833"/>
    </source>
</evidence>
<dbReference type="Pfam" id="PF04434">
    <property type="entry name" value="SWIM"/>
    <property type="match status" value="1"/>
</dbReference>
<dbReference type="PROSITE" id="PS50966">
    <property type="entry name" value="ZF_SWIM"/>
    <property type="match status" value="1"/>
</dbReference>
<keyword evidence="7" id="KW-1185">Reference proteome</keyword>
<name>A0A6J0KKL3_RAPSA</name>
<dbReference type="SMART" id="SM00575">
    <property type="entry name" value="ZnF_PMZ"/>
    <property type="match status" value="1"/>
</dbReference>
<feature type="compositionally biased region" description="Basic and acidic residues" evidence="5">
    <location>
        <begin position="42"/>
        <end position="53"/>
    </location>
</feature>
<dbReference type="Pfam" id="PF03108">
    <property type="entry name" value="DBD_Tnp_Mut"/>
    <property type="match status" value="1"/>
</dbReference>
<dbReference type="OrthoDB" id="1099156at2759"/>
<dbReference type="Pfam" id="PF10551">
    <property type="entry name" value="MULE"/>
    <property type="match status" value="1"/>
</dbReference>
<evidence type="ECO:0000256" key="5">
    <source>
        <dbReference type="SAM" id="MobiDB-lite"/>
    </source>
</evidence>
<accession>A0A6J0KKL3</accession>
<evidence type="ECO:0000256" key="2">
    <source>
        <dbReference type="ARBA" id="ARBA00022771"/>
    </source>
</evidence>
<dbReference type="InterPro" id="IPR006564">
    <property type="entry name" value="Znf_PMZ"/>
</dbReference>
<feature type="compositionally biased region" description="Acidic residues" evidence="5">
    <location>
        <begin position="54"/>
        <end position="65"/>
    </location>
</feature>
<dbReference type="InterPro" id="IPR004332">
    <property type="entry name" value="Transposase_MuDR"/>
</dbReference>
<dbReference type="GO" id="GO:0008270">
    <property type="term" value="F:zinc ion binding"/>
    <property type="evidence" value="ECO:0007669"/>
    <property type="project" value="UniProtKB-KW"/>
</dbReference>
<evidence type="ECO:0000256" key="1">
    <source>
        <dbReference type="ARBA" id="ARBA00022723"/>
    </source>
</evidence>
<proteinExistence type="predicted"/>
<feature type="domain" description="SWIM-type" evidence="6">
    <location>
        <begin position="558"/>
        <end position="590"/>
    </location>
</feature>
<dbReference type="AlphaFoldDB" id="A0A6J0KKL3"/>
<protein>
    <submittedName>
        <fullName evidence="8">Uncharacterized protein LOC108819996</fullName>
    </submittedName>
</protein>
<keyword evidence="2 4" id="KW-0863">Zinc-finger</keyword>
<evidence type="ECO:0000256" key="4">
    <source>
        <dbReference type="PROSITE-ProRule" id="PRU00325"/>
    </source>
</evidence>
<dbReference type="PANTHER" id="PTHR31973:SF187">
    <property type="entry name" value="MUTATOR TRANSPOSASE MUDRA PROTEIN"/>
    <property type="match status" value="1"/>
</dbReference>
<dbReference type="KEGG" id="rsz:108819996"/>
<evidence type="ECO:0000259" key="6">
    <source>
        <dbReference type="PROSITE" id="PS50966"/>
    </source>
</evidence>
<dbReference type="InterPro" id="IPR007527">
    <property type="entry name" value="Znf_SWIM"/>
</dbReference>
<evidence type="ECO:0000313" key="7">
    <source>
        <dbReference type="Proteomes" id="UP000504610"/>
    </source>
</evidence>